<organism evidence="2 3">
    <name type="scientific">Glomus cerebriforme</name>
    <dbReference type="NCBI Taxonomy" id="658196"/>
    <lineage>
        <taxon>Eukaryota</taxon>
        <taxon>Fungi</taxon>
        <taxon>Fungi incertae sedis</taxon>
        <taxon>Mucoromycota</taxon>
        <taxon>Glomeromycotina</taxon>
        <taxon>Glomeromycetes</taxon>
        <taxon>Glomerales</taxon>
        <taxon>Glomeraceae</taxon>
        <taxon>Glomus</taxon>
    </lineage>
</organism>
<evidence type="ECO:0000313" key="2">
    <source>
        <dbReference type="EMBL" id="RIA79300.1"/>
    </source>
</evidence>
<evidence type="ECO:0000313" key="3">
    <source>
        <dbReference type="Proteomes" id="UP000265703"/>
    </source>
</evidence>
<dbReference type="Proteomes" id="UP000265703">
    <property type="component" value="Unassembled WGS sequence"/>
</dbReference>
<dbReference type="AlphaFoldDB" id="A0A397RYI0"/>
<protein>
    <submittedName>
        <fullName evidence="2">Uncharacterized protein</fullName>
    </submittedName>
</protein>
<accession>A0A397RYI0</accession>
<sequence length="214" mass="25685">MEIIEELFKQTELIIERITCKLRIEEADILIKEIRNYYESSKGEIMQEKKSEDKEEKDYGKGKIERKEKEKENDKGKRRIIQHGELEECYKNINIYYYKKCGFKGKAEKWIRKQRNEKFMCCNIESSKRKEKGELKKINNLGIYECCNNIIGGKKQREKYENRNGETTSICMNNRKILGIFDDHKDHNHTYIEIGEKEGKEFLGFKEKNLYILL</sequence>
<name>A0A397RYI0_9GLOM</name>
<gene>
    <name evidence="2" type="ORF">C1645_841019</name>
</gene>
<reference evidence="2 3" key="1">
    <citation type="submission" date="2018-06" db="EMBL/GenBank/DDBJ databases">
        <title>Comparative genomics reveals the genomic features of Rhizophagus irregularis, R. cerebriforme, R. diaphanum and Gigaspora rosea, and their symbiotic lifestyle signature.</title>
        <authorList>
            <person name="Morin E."/>
            <person name="San Clemente H."/>
            <person name="Chen E.C.H."/>
            <person name="De La Providencia I."/>
            <person name="Hainaut M."/>
            <person name="Kuo A."/>
            <person name="Kohler A."/>
            <person name="Murat C."/>
            <person name="Tang N."/>
            <person name="Roy S."/>
            <person name="Loubradou J."/>
            <person name="Henrissat B."/>
            <person name="Grigoriev I.V."/>
            <person name="Corradi N."/>
            <person name="Roux C."/>
            <person name="Martin F.M."/>
        </authorList>
    </citation>
    <scope>NUCLEOTIDE SEQUENCE [LARGE SCALE GENOMIC DNA]</scope>
    <source>
        <strain evidence="2 3">DAOM 227022</strain>
    </source>
</reference>
<evidence type="ECO:0000256" key="1">
    <source>
        <dbReference type="SAM" id="MobiDB-lite"/>
    </source>
</evidence>
<feature type="region of interest" description="Disordered" evidence="1">
    <location>
        <begin position="45"/>
        <end position="77"/>
    </location>
</feature>
<keyword evidence="3" id="KW-1185">Reference proteome</keyword>
<feature type="compositionally biased region" description="Basic and acidic residues" evidence="1">
    <location>
        <begin position="45"/>
        <end position="75"/>
    </location>
</feature>
<dbReference type="EMBL" id="QKYT01001384">
    <property type="protein sequence ID" value="RIA79300.1"/>
    <property type="molecule type" value="Genomic_DNA"/>
</dbReference>
<comment type="caution">
    <text evidence="2">The sequence shown here is derived from an EMBL/GenBank/DDBJ whole genome shotgun (WGS) entry which is preliminary data.</text>
</comment>
<proteinExistence type="predicted"/>